<organism evidence="2 3">
    <name type="scientific">Pristionchus mayeri</name>
    <dbReference type="NCBI Taxonomy" id="1317129"/>
    <lineage>
        <taxon>Eukaryota</taxon>
        <taxon>Metazoa</taxon>
        <taxon>Ecdysozoa</taxon>
        <taxon>Nematoda</taxon>
        <taxon>Chromadorea</taxon>
        <taxon>Rhabditida</taxon>
        <taxon>Rhabditina</taxon>
        <taxon>Diplogasteromorpha</taxon>
        <taxon>Diplogasteroidea</taxon>
        <taxon>Neodiplogasteridae</taxon>
        <taxon>Pristionchus</taxon>
    </lineage>
</organism>
<dbReference type="PANTHER" id="PTHR35014">
    <property type="entry name" value="INFECTION RESPONSE PROTEIN-RELATED"/>
    <property type="match status" value="1"/>
</dbReference>
<dbReference type="Proteomes" id="UP001328107">
    <property type="component" value="Unassembled WGS sequence"/>
</dbReference>
<accession>A0AAN4ZBQ2</accession>
<feature type="signal peptide" evidence="1">
    <location>
        <begin position="1"/>
        <end position="18"/>
    </location>
</feature>
<reference evidence="3" key="1">
    <citation type="submission" date="2022-10" db="EMBL/GenBank/DDBJ databases">
        <title>Genome assembly of Pristionchus species.</title>
        <authorList>
            <person name="Yoshida K."/>
            <person name="Sommer R.J."/>
        </authorList>
    </citation>
    <scope>NUCLEOTIDE SEQUENCE [LARGE SCALE GENOMIC DNA]</scope>
    <source>
        <strain evidence="3">RS5460</strain>
    </source>
</reference>
<evidence type="ECO:0000313" key="3">
    <source>
        <dbReference type="Proteomes" id="UP001328107"/>
    </source>
</evidence>
<sequence length="249" mass="27129">SMLRAATLLAAIAALAAAAGNGTLASSQFNSNCAPSFLAQTKKCLDTYFAGYGLNPAKLPPYKDYVTAIVDWTTQYGCNGVDKFCALELTVENCLGTLFNSACMTSSAFEEMYGMSTTDAWEYATDFPVRAYMCDNKQFAKDNNDCFDDVITKHLDERRSCTTAVEEAIKKVTDGDYCRPWGDFVSCNDDVYVKYCGKQVKGYICNVLEVGINFDSMNQCKSSLPTCGSPFINIGGITVILVAIFSSLL</sequence>
<feature type="non-terminal residue" evidence="2">
    <location>
        <position position="1"/>
    </location>
</feature>
<evidence type="ECO:0000256" key="1">
    <source>
        <dbReference type="SAM" id="SignalP"/>
    </source>
</evidence>
<feature type="chain" id="PRO_5042850874" description="Secreted protein" evidence="1">
    <location>
        <begin position="19"/>
        <end position="249"/>
    </location>
</feature>
<evidence type="ECO:0000313" key="2">
    <source>
        <dbReference type="EMBL" id="GMR36131.1"/>
    </source>
</evidence>
<evidence type="ECO:0008006" key="4">
    <source>
        <dbReference type="Google" id="ProtNLM"/>
    </source>
</evidence>
<dbReference type="AlphaFoldDB" id="A0AAN4ZBQ2"/>
<proteinExistence type="predicted"/>
<dbReference type="EMBL" id="BTRK01000002">
    <property type="protein sequence ID" value="GMR36131.1"/>
    <property type="molecule type" value="Genomic_DNA"/>
</dbReference>
<keyword evidence="1" id="KW-0732">Signal</keyword>
<dbReference type="PANTHER" id="PTHR35014:SF1">
    <property type="entry name" value="INFECTION RESPONSE PROTEIN"/>
    <property type="match status" value="1"/>
</dbReference>
<keyword evidence="3" id="KW-1185">Reference proteome</keyword>
<name>A0AAN4ZBQ2_9BILA</name>
<comment type="caution">
    <text evidence="2">The sequence shown here is derived from an EMBL/GenBank/DDBJ whole genome shotgun (WGS) entry which is preliminary data.</text>
</comment>
<gene>
    <name evidence="2" type="ORF">PMAYCL1PPCAC_06327</name>
</gene>
<protein>
    <recommendedName>
        <fullName evidence="4">Secreted protein</fullName>
    </recommendedName>
</protein>